<evidence type="ECO:0000256" key="4">
    <source>
        <dbReference type="ARBA" id="ARBA00023136"/>
    </source>
</evidence>
<evidence type="ECO:0000256" key="2">
    <source>
        <dbReference type="ARBA" id="ARBA00022692"/>
    </source>
</evidence>
<dbReference type="Pfam" id="PF04191">
    <property type="entry name" value="PEMT"/>
    <property type="match status" value="1"/>
</dbReference>
<keyword evidence="6" id="KW-0808">Transferase</keyword>
<keyword evidence="2 5" id="KW-0812">Transmembrane</keyword>
<proteinExistence type="predicted"/>
<gene>
    <name evidence="6" type="ORF">C7B46_19125</name>
</gene>
<keyword evidence="3 5" id="KW-1133">Transmembrane helix</keyword>
<feature type="transmembrane region" description="Helical" evidence="5">
    <location>
        <begin position="79"/>
        <end position="99"/>
    </location>
</feature>
<accession>A0A2T2X0T7</accession>
<feature type="transmembrane region" description="Helical" evidence="5">
    <location>
        <begin position="169"/>
        <end position="194"/>
    </location>
</feature>
<organism evidence="6 7">
    <name type="scientific">Sulfobacillus benefaciens</name>
    <dbReference type="NCBI Taxonomy" id="453960"/>
    <lineage>
        <taxon>Bacteria</taxon>
        <taxon>Bacillati</taxon>
        <taxon>Bacillota</taxon>
        <taxon>Clostridia</taxon>
        <taxon>Eubacteriales</taxon>
        <taxon>Clostridiales Family XVII. Incertae Sedis</taxon>
        <taxon>Sulfobacillus</taxon>
    </lineage>
</organism>
<name>A0A2T2X0T7_9FIRM</name>
<keyword evidence="4 5" id="KW-0472">Membrane</keyword>
<feature type="transmembrane region" description="Helical" evidence="5">
    <location>
        <begin position="111"/>
        <end position="131"/>
    </location>
</feature>
<evidence type="ECO:0000256" key="1">
    <source>
        <dbReference type="ARBA" id="ARBA00004127"/>
    </source>
</evidence>
<protein>
    <submittedName>
        <fullName evidence="6">Isoprenylcysteine carboxylmethyltransferase family protein</fullName>
    </submittedName>
</protein>
<dbReference type="EMBL" id="PXYW01000100">
    <property type="protein sequence ID" value="PSR28110.1"/>
    <property type="molecule type" value="Genomic_DNA"/>
</dbReference>
<dbReference type="GO" id="GO:0032259">
    <property type="term" value="P:methylation"/>
    <property type="evidence" value="ECO:0007669"/>
    <property type="project" value="UniProtKB-KW"/>
</dbReference>
<evidence type="ECO:0000313" key="6">
    <source>
        <dbReference type="EMBL" id="PSR28110.1"/>
    </source>
</evidence>
<keyword evidence="6" id="KW-0489">Methyltransferase</keyword>
<dbReference type="PANTHER" id="PTHR12714">
    <property type="entry name" value="PROTEIN-S ISOPRENYLCYSTEINE O-METHYLTRANSFERASE"/>
    <property type="match status" value="1"/>
</dbReference>
<evidence type="ECO:0000256" key="5">
    <source>
        <dbReference type="SAM" id="Phobius"/>
    </source>
</evidence>
<evidence type="ECO:0000256" key="3">
    <source>
        <dbReference type="ARBA" id="ARBA00022989"/>
    </source>
</evidence>
<dbReference type="Gene3D" id="1.20.120.1630">
    <property type="match status" value="1"/>
</dbReference>
<dbReference type="GO" id="GO:0012505">
    <property type="term" value="C:endomembrane system"/>
    <property type="evidence" value="ECO:0007669"/>
    <property type="project" value="UniProtKB-SubCell"/>
</dbReference>
<reference evidence="6 7" key="1">
    <citation type="journal article" date="2014" name="BMC Genomics">
        <title>Comparison of environmental and isolate Sulfobacillus genomes reveals diverse carbon, sulfur, nitrogen, and hydrogen metabolisms.</title>
        <authorList>
            <person name="Justice N.B."/>
            <person name="Norman A."/>
            <person name="Brown C.T."/>
            <person name="Singh A."/>
            <person name="Thomas B.C."/>
            <person name="Banfield J.F."/>
        </authorList>
    </citation>
    <scope>NUCLEOTIDE SEQUENCE [LARGE SCALE GENOMIC DNA]</scope>
    <source>
        <strain evidence="6">AMDSBA4</strain>
    </source>
</reference>
<dbReference type="InterPro" id="IPR007318">
    <property type="entry name" value="Phopholipid_MeTrfase"/>
</dbReference>
<dbReference type="Proteomes" id="UP000242972">
    <property type="component" value="Unassembled WGS sequence"/>
</dbReference>
<dbReference type="PANTHER" id="PTHR12714:SF24">
    <property type="entry name" value="SLR1182 PROTEIN"/>
    <property type="match status" value="1"/>
</dbReference>
<dbReference type="AlphaFoldDB" id="A0A2T2X0T7"/>
<dbReference type="GO" id="GO:0008168">
    <property type="term" value="F:methyltransferase activity"/>
    <property type="evidence" value="ECO:0007669"/>
    <property type="project" value="UniProtKB-KW"/>
</dbReference>
<comment type="caution">
    <text evidence="6">The sequence shown here is derived from an EMBL/GenBank/DDBJ whole genome shotgun (WGS) entry which is preliminary data.</text>
</comment>
<sequence length="225" mass="25153">MGKAVLHKAKVVGPALWADHDGIHGTFLLRLILFKPTDVSKLFLFGEKMMRESQSSLMYDSKRGCCPVTSRRVDNAGVIMPPPLIYGGGIVLGAVLEWTMPMRVQFLQNPLFRGLGLILLLGSAVVSLWALRVLSALGTSADPSQPTLVLADSGPFALSRNPLYLALTWLQLGLGLVLAWPWLWITLVPVLWLMTHGVIDREEQYLEDKFGLKYLNYKARVRRWI</sequence>
<comment type="subcellular location">
    <subcellularLocation>
        <location evidence="1">Endomembrane system</location>
        <topology evidence="1">Multi-pass membrane protein</topology>
    </subcellularLocation>
</comment>
<evidence type="ECO:0000313" key="7">
    <source>
        <dbReference type="Proteomes" id="UP000242972"/>
    </source>
</evidence>